<gene>
    <name evidence="2" type="ORF">CPOL0286_LOCUS18294</name>
</gene>
<dbReference type="EMBL" id="HBKO01039922">
    <property type="protein sequence ID" value="CAE2281292.1"/>
    <property type="molecule type" value="Transcribed_RNA"/>
</dbReference>
<reference evidence="2" key="1">
    <citation type="submission" date="2021-01" db="EMBL/GenBank/DDBJ databases">
        <authorList>
            <person name="Corre E."/>
            <person name="Pelletier E."/>
            <person name="Niang G."/>
            <person name="Scheremetjew M."/>
            <person name="Finn R."/>
            <person name="Kale V."/>
            <person name="Holt S."/>
            <person name="Cochrane G."/>
            <person name="Meng A."/>
            <person name="Brown T."/>
            <person name="Cohen L."/>
        </authorList>
    </citation>
    <scope>NUCLEOTIDE SEQUENCE</scope>
    <source>
        <strain evidence="2">UIO037</strain>
    </source>
</reference>
<organism evidence="2">
    <name type="scientific">Prymnesium polylepis</name>
    <dbReference type="NCBI Taxonomy" id="72548"/>
    <lineage>
        <taxon>Eukaryota</taxon>
        <taxon>Haptista</taxon>
        <taxon>Haptophyta</taxon>
        <taxon>Prymnesiophyceae</taxon>
        <taxon>Prymnesiales</taxon>
        <taxon>Prymnesiaceae</taxon>
        <taxon>Prymnesium</taxon>
    </lineage>
</organism>
<evidence type="ECO:0000313" key="2">
    <source>
        <dbReference type="EMBL" id="CAE2281292.1"/>
    </source>
</evidence>
<proteinExistence type="predicted"/>
<dbReference type="AlphaFoldDB" id="A0A6T8DGA5"/>
<sequence length="313" mass="35882">MQEAPTLVAEKPTYSRGADGRTPFGVPSFQEKIVDLQQETLQRSGRQEYMTADTSFNQTGAVKVQEQSFRVATELGRQREEKANLEKAFKIEKSQLFAKWAKKIEEVEEDCRVRQAILMEKQEIARVDREKEVVEHVSKIRFKKSSTLLQLEDTEKKLAKQHDFKQATEVMSRAERQRKLEEAEYRRRIEVAQRKPLEELAARQDAEMRIFTQKCHGMRLAIQRERDAAFAVYKQKYCNLEADQSHAHAIEYTMHAEIGAVQSHKSRSTTASTFRGTLKYESLAGTKFDVSDVSTLADGPDSTPVARVNGDAY</sequence>
<feature type="region of interest" description="Disordered" evidence="1">
    <location>
        <begin position="1"/>
        <end position="25"/>
    </location>
</feature>
<name>A0A6T8DGA5_9EUKA</name>
<protein>
    <submittedName>
        <fullName evidence="2">Uncharacterized protein</fullName>
    </submittedName>
</protein>
<accession>A0A6T8DGA5</accession>
<evidence type="ECO:0000256" key="1">
    <source>
        <dbReference type="SAM" id="MobiDB-lite"/>
    </source>
</evidence>
<dbReference type="PANTHER" id="PTHR47026:SF2">
    <property type="entry name" value="FLAGELLAR ASSOCIATED PROTEIN"/>
    <property type="match status" value="1"/>
</dbReference>
<dbReference type="PANTHER" id="PTHR47026">
    <property type="entry name" value="PIGMENTOSA GTPASE REGULATOR-LIKE PROTEIN, PUTATIVE-RELATED"/>
    <property type="match status" value="1"/>
</dbReference>